<dbReference type="PANTHER" id="PTHR11081">
    <property type="entry name" value="FLAP ENDONUCLEASE FAMILY MEMBER"/>
    <property type="match status" value="1"/>
</dbReference>
<dbReference type="OrthoDB" id="2959108at2759"/>
<dbReference type="InterPro" id="IPR006084">
    <property type="entry name" value="XPG/Rad2"/>
</dbReference>
<evidence type="ECO:0000313" key="4">
    <source>
        <dbReference type="Proteomes" id="UP000297245"/>
    </source>
</evidence>
<feature type="domain" description="XPG-I" evidence="2">
    <location>
        <begin position="52"/>
        <end position="119"/>
    </location>
</feature>
<sequence length="301" mass="34042">LANVFYKLSFFLSLPLVLVFVFDGPLRPGKKRSKRVGAAAHWMTQPFKELVLAFGYHTHQAPGEAEAELARMSTTGFIDAVLTDDSDALLFGARLVIRRWVYFPHIRRDPDSIATYYTDNFAQDPDKPIMHGGMLLFAILQGGDYSKGLHRCGQDTAYRLTHTELGSELLLAADEDNETLSTFLPAWRAKLRHYLADDPYGLIGQKNKKLAAGVPNDFPSMEIVKLYTNPLVSESSWTSNASWHVFQLPNLANLSILVERLFLWRSTGLAENKLQSKVFGAFCIKYLLMVWLCSVVYWPVY</sequence>
<gene>
    <name evidence="3" type="ORF">K435DRAFT_672376</name>
</gene>
<dbReference type="EMBL" id="ML179283">
    <property type="protein sequence ID" value="THU92313.1"/>
    <property type="molecule type" value="Genomic_DNA"/>
</dbReference>
<keyword evidence="1" id="KW-0472">Membrane</keyword>
<dbReference type="PANTHER" id="PTHR11081:SF75">
    <property type="entry name" value="ENDONUCLEASE, PUTATIVE (AFU_ORTHOLOGUE AFUA_3G13260)-RELATED"/>
    <property type="match status" value="1"/>
</dbReference>
<protein>
    <submittedName>
        <fullName evidence="3">PIN domain-like protein</fullName>
    </submittedName>
</protein>
<dbReference type="CDD" id="cd09870">
    <property type="entry name" value="PIN_YEN1"/>
    <property type="match status" value="1"/>
</dbReference>
<dbReference type="InterPro" id="IPR029060">
    <property type="entry name" value="PIN-like_dom_sf"/>
</dbReference>
<dbReference type="SUPFAM" id="SSF88723">
    <property type="entry name" value="PIN domain-like"/>
    <property type="match status" value="1"/>
</dbReference>
<dbReference type="GO" id="GO:0017108">
    <property type="term" value="F:5'-flap endonuclease activity"/>
    <property type="evidence" value="ECO:0007669"/>
    <property type="project" value="TreeGrafter"/>
</dbReference>
<organism evidence="3 4">
    <name type="scientific">Dendrothele bispora (strain CBS 962.96)</name>
    <dbReference type="NCBI Taxonomy" id="1314807"/>
    <lineage>
        <taxon>Eukaryota</taxon>
        <taxon>Fungi</taxon>
        <taxon>Dikarya</taxon>
        <taxon>Basidiomycota</taxon>
        <taxon>Agaricomycotina</taxon>
        <taxon>Agaricomycetes</taxon>
        <taxon>Agaricomycetidae</taxon>
        <taxon>Agaricales</taxon>
        <taxon>Agaricales incertae sedis</taxon>
        <taxon>Dendrothele</taxon>
    </lineage>
</organism>
<name>A0A4S8LTE1_DENBC</name>
<dbReference type="SUPFAM" id="SSF47807">
    <property type="entry name" value="5' to 3' exonuclease, C-terminal subdomain"/>
    <property type="match status" value="1"/>
</dbReference>
<dbReference type="SMART" id="SM00484">
    <property type="entry name" value="XPGI"/>
    <property type="match status" value="1"/>
</dbReference>
<dbReference type="Gene3D" id="3.40.50.1010">
    <property type="entry name" value="5'-nuclease"/>
    <property type="match status" value="1"/>
</dbReference>
<feature type="non-terminal residue" evidence="3">
    <location>
        <position position="1"/>
    </location>
</feature>
<evidence type="ECO:0000256" key="1">
    <source>
        <dbReference type="SAM" id="Phobius"/>
    </source>
</evidence>
<accession>A0A4S8LTE1</accession>
<dbReference type="PRINTS" id="PR00853">
    <property type="entry name" value="XPGRADSUPER"/>
</dbReference>
<keyword evidence="1" id="KW-1133">Transmembrane helix</keyword>
<dbReference type="Pfam" id="PF00867">
    <property type="entry name" value="XPG_I"/>
    <property type="match status" value="1"/>
</dbReference>
<feature type="transmembrane region" description="Helical" evidence="1">
    <location>
        <begin position="278"/>
        <end position="300"/>
    </location>
</feature>
<evidence type="ECO:0000259" key="2">
    <source>
        <dbReference type="SMART" id="SM00484"/>
    </source>
</evidence>
<keyword evidence="1" id="KW-0812">Transmembrane</keyword>
<dbReference type="AlphaFoldDB" id="A0A4S8LTE1"/>
<dbReference type="InterPro" id="IPR036279">
    <property type="entry name" value="5-3_exonuclease_C_sf"/>
</dbReference>
<evidence type="ECO:0000313" key="3">
    <source>
        <dbReference type="EMBL" id="THU92313.1"/>
    </source>
</evidence>
<dbReference type="GO" id="GO:0006281">
    <property type="term" value="P:DNA repair"/>
    <property type="evidence" value="ECO:0007669"/>
    <property type="project" value="UniProtKB-ARBA"/>
</dbReference>
<dbReference type="InterPro" id="IPR006086">
    <property type="entry name" value="XPG-I_dom"/>
</dbReference>
<dbReference type="Proteomes" id="UP000297245">
    <property type="component" value="Unassembled WGS sequence"/>
</dbReference>
<keyword evidence="4" id="KW-1185">Reference proteome</keyword>
<feature type="transmembrane region" description="Helical" evidence="1">
    <location>
        <begin position="6"/>
        <end position="26"/>
    </location>
</feature>
<proteinExistence type="predicted"/>
<reference evidence="3 4" key="1">
    <citation type="journal article" date="2019" name="Nat. Ecol. Evol.">
        <title>Megaphylogeny resolves global patterns of mushroom evolution.</title>
        <authorList>
            <person name="Varga T."/>
            <person name="Krizsan K."/>
            <person name="Foldi C."/>
            <person name="Dima B."/>
            <person name="Sanchez-Garcia M."/>
            <person name="Sanchez-Ramirez S."/>
            <person name="Szollosi G.J."/>
            <person name="Szarkandi J.G."/>
            <person name="Papp V."/>
            <person name="Albert L."/>
            <person name="Andreopoulos W."/>
            <person name="Angelini C."/>
            <person name="Antonin V."/>
            <person name="Barry K.W."/>
            <person name="Bougher N.L."/>
            <person name="Buchanan P."/>
            <person name="Buyck B."/>
            <person name="Bense V."/>
            <person name="Catcheside P."/>
            <person name="Chovatia M."/>
            <person name="Cooper J."/>
            <person name="Damon W."/>
            <person name="Desjardin D."/>
            <person name="Finy P."/>
            <person name="Geml J."/>
            <person name="Haridas S."/>
            <person name="Hughes K."/>
            <person name="Justo A."/>
            <person name="Karasinski D."/>
            <person name="Kautmanova I."/>
            <person name="Kiss B."/>
            <person name="Kocsube S."/>
            <person name="Kotiranta H."/>
            <person name="LaButti K.M."/>
            <person name="Lechner B.E."/>
            <person name="Liimatainen K."/>
            <person name="Lipzen A."/>
            <person name="Lukacs Z."/>
            <person name="Mihaltcheva S."/>
            <person name="Morgado L.N."/>
            <person name="Niskanen T."/>
            <person name="Noordeloos M.E."/>
            <person name="Ohm R.A."/>
            <person name="Ortiz-Santana B."/>
            <person name="Ovrebo C."/>
            <person name="Racz N."/>
            <person name="Riley R."/>
            <person name="Savchenko A."/>
            <person name="Shiryaev A."/>
            <person name="Soop K."/>
            <person name="Spirin V."/>
            <person name="Szebenyi C."/>
            <person name="Tomsovsky M."/>
            <person name="Tulloss R.E."/>
            <person name="Uehling J."/>
            <person name="Grigoriev I.V."/>
            <person name="Vagvolgyi C."/>
            <person name="Papp T."/>
            <person name="Martin F.M."/>
            <person name="Miettinen O."/>
            <person name="Hibbett D.S."/>
            <person name="Nagy L.G."/>
        </authorList>
    </citation>
    <scope>NUCLEOTIDE SEQUENCE [LARGE SCALE GENOMIC DNA]</scope>
    <source>
        <strain evidence="3 4">CBS 962.96</strain>
    </source>
</reference>